<dbReference type="SMART" id="SM00086">
    <property type="entry name" value="PAC"/>
    <property type="match status" value="2"/>
</dbReference>
<name>A0A1I3BYZ4_9FIRM</name>
<dbReference type="Pfam" id="PF02518">
    <property type="entry name" value="HATPase_c"/>
    <property type="match status" value="1"/>
</dbReference>
<evidence type="ECO:0000259" key="10">
    <source>
        <dbReference type="PROSITE" id="PS50112"/>
    </source>
</evidence>
<dbReference type="EMBL" id="FOQA01000002">
    <property type="protein sequence ID" value="SFH67266.1"/>
    <property type="molecule type" value="Genomic_DNA"/>
</dbReference>
<dbReference type="CDD" id="cd00130">
    <property type="entry name" value="PAS"/>
    <property type="match status" value="2"/>
</dbReference>
<dbReference type="Pfam" id="PF08447">
    <property type="entry name" value="PAS_3"/>
    <property type="match status" value="1"/>
</dbReference>
<dbReference type="CDD" id="cd16922">
    <property type="entry name" value="HATPase_EvgS-ArcB-TorS-like"/>
    <property type="match status" value="1"/>
</dbReference>
<feature type="domain" description="PAS" evidence="10">
    <location>
        <begin position="44"/>
        <end position="79"/>
    </location>
</feature>
<feature type="domain" description="PAC" evidence="11">
    <location>
        <begin position="209"/>
        <end position="261"/>
    </location>
</feature>
<evidence type="ECO:0000313" key="13">
    <source>
        <dbReference type="Proteomes" id="UP000199287"/>
    </source>
</evidence>
<dbReference type="RefSeq" id="WP_093370245.1">
    <property type="nucleotide sequence ID" value="NZ_FOQA01000002.1"/>
</dbReference>
<evidence type="ECO:0000256" key="6">
    <source>
        <dbReference type="ARBA" id="ARBA00022777"/>
    </source>
</evidence>
<dbReference type="FunFam" id="3.30.565.10:FF:000010">
    <property type="entry name" value="Sensor histidine kinase RcsC"/>
    <property type="match status" value="1"/>
</dbReference>
<dbReference type="PANTHER" id="PTHR43047">
    <property type="entry name" value="TWO-COMPONENT HISTIDINE PROTEIN KINASE"/>
    <property type="match status" value="1"/>
</dbReference>
<dbReference type="InterPro" id="IPR003594">
    <property type="entry name" value="HATPase_dom"/>
</dbReference>
<keyword evidence="13" id="KW-1185">Reference proteome</keyword>
<gene>
    <name evidence="12" type="ORF">SAMN05192551_102102</name>
</gene>
<dbReference type="GO" id="GO:0000155">
    <property type="term" value="F:phosphorelay sensor kinase activity"/>
    <property type="evidence" value="ECO:0007669"/>
    <property type="project" value="InterPro"/>
</dbReference>
<keyword evidence="6" id="KW-0418">Kinase</keyword>
<evidence type="ECO:0000256" key="2">
    <source>
        <dbReference type="ARBA" id="ARBA00006402"/>
    </source>
</evidence>
<dbReference type="InterPro" id="IPR004358">
    <property type="entry name" value="Sig_transdc_His_kin-like_C"/>
</dbReference>
<comment type="similarity">
    <text evidence="2">In the N-terminal section; belongs to the phytochrome family.</text>
</comment>
<evidence type="ECO:0000313" key="12">
    <source>
        <dbReference type="EMBL" id="SFH67266.1"/>
    </source>
</evidence>
<dbReference type="InterPro" id="IPR001610">
    <property type="entry name" value="PAC"/>
</dbReference>
<dbReference type="InterPro" id="IPR013656">
    <property type="entry name" value="PAS_4"/>
</dbReference>
<dbReference type="InterPro" id="IPR000014">
    <property type="entry name" value="PAS"/>
</dbReference>
<dbReference type="InterPro" id="IPR036890">
    <property type="entry name" value="HATPase_C_sf"/>
</dbReference>
<dbReference type="InterPro" id="IPR000700">
    <property type="entry name" value="PAS-assoc_C"/>
</dbReference>
<dbReference type="PRINTS" id="PR00344">
    <property type="entry name" value="BCTRLSENSOR"/>
</dbReference>
<feature type="domain" description="PAC" evidence="11">
    <location>
        <begin position="83"/>
        <end position="135"/>
    </location>
</feature>
<keyword evidence="4" id="KW-0597">Phosphoprotein</keyword>
<dbReference type="InterPro" id="IPR003661">
    <property type="entry name" value="HisK_dim/P_dom"/>
</dbReference>
<keyword evidence="7" id="KW-0902">Two-component regulatory system</keyword>
<dbReference type="InterPro" id="IPR005467">
    <property type="entry name" value="His_kinase_dom"/>
</dbReference>
<dbReference type="PROSITE" id="PS50109">
    <property type="entry name" value="HIS_KIN"/>
    <property type="match status" value="1"/>
</dbReference>
<dbReference type="Gene3D" id="3.30.450.20">
    <property type="entry name" value="PAS domain"/>
    <property type="match status" value="2"/>
</dbReference>
<proteinExistence type="inferred from homology"/>
<dbReference type="PROSITE" id="PS50113">
    <property type="entry name" value="PAC"/>
    <property type="match status" value="2"/>
</dbReference>
<organism evidence="12 13">
    <name type="scientific">Tindallia magadiensis</name>
    <dbReference type="NCBI Taxonomy" id="69895"/>
    <lineage>
        <taxon>Bacteria</taxon>
        <taxon>Bacillati</taxon>
        <taxon>Bacillota</taxon>
        <taxon>Clostridia</taxon>
        <taxon>Peptostreptococcales</taxon>
        <taxon>Tindalliaceae</taxon>
        <taxon>Tindallia</taxon>
    </lineage>
</organism>
<dbReference type="STRING" id="69895.SAMN05192551_102102"/>
<dbReference type="OrthoDB" id="9813394at2"/>
<comment type="catalytic activity">
    <reaction evidence="1">
        <text>ATP + protein L-histidine = ADP + protein N-phospho-L-histidine.</text>
        <dbReference type="EC" id="2.7.13.3"/>
    </reaction>
</comment>
<evidence type="ECO:0000256" key="8">
    <source>
        <dbReference type="ARBA" id="ARBA00074306"/>
    </source>
</evidence>
<feature type="domain" description="PAS" evidence="10">
    <location>
        <begin position="136"/>
        <end position="206"/>
    </location>
</feature>
<evidence type="ECO:0000256" key="5">
    <source>
        <dbReference type="ARBA" id="ARBA00022679"/>
    </source>
</evidence>
<dbReference type="SUPFAM" id="SSF47384">
    <property type="entry name" value="Homodimeric domain of signal transducing histidine kinase"/>
    <property type="match status" value="1"/>
</dbReference>
<dbReference type="SUPFAM" id="SSF55785">
    <property type="entry name" value="PYP-like sensor domain (PAS domain)"/>
    <property type="match status" value="2"/>
</dbReference>
<dbReference type="EC" id="2.7.13.3" evidence="3"/>
<dbReference type="InterPro" id="IPR036097">
    <property type="entry name" value="HisK_dim/P_sf"/>
</dbReference>
<dbReference type="NCBIfam" id="TIGR00229">
    <property type="entry name" value="sensory_box"/>
    <property type="match status" value="2"/>
</dbReference>
<evidence type="ECO:0000256" key="1">
    <source>
        <dbReference type="ARBA" id="ARBA00000085"/>
    </source>
</evidence>
<dbReference type="SUPFAM" id="SSF55874">
    <property type="entry name" value="ATPase domain of HSP90 chaperone/DNA topoisomerase II/histidine kinase"/>
    <property type="match status" value="1"/>
</dbReference>
<dbReference type="AlphaFoldDB" id="A0A1I3BYZ4"/>
<dbReference type="PROSITE" id="PS50112">
    <property type="entry name" value="PAS"/>
    <property type="match status" value="2"/>
</dbReference>
<keyword evidence="5" id="KW-0808">Transferase</keyword>
<evidence type="ECO:0000256" key="4">
    <source>
        <dbReference type="ARBA" id="ARBA00022553"/>
    </source>
</evidence>
<feature type="domain" description="Histidine kinase" evidence="9">
    <location>
        <begin position="293"/>
        <end position="514"/>
    </location>
</feature>
<dbReference type="SMART" id="SM00387">
    <property type="entry name" value="HATPase_c"/>
    <property type="match status" value="1"/>
</dbReference>
<protein>
    <recommendedName>
        <fullName evidence="8">Circadian input-output histidine kinase CikA</fullName>
        <ecNumber evidence="3">2.7.13.3</ecNumber>
    </recommendedName>
</protein>
<sequence length="517" mass="58175">MKDAQALIEKATQLQHITDNMFDLVALADPHGNFTFMSKSHECLGYQPEELIGSPVTTLVHPDDISIVTSELNRFLQSGKNSNPVKYRCRCSDGSYLWLETMGKIIYDEDGEVKELLFSSRDITQRVQQEEAIQNQNALITALINSIPDPIFYKDLDGVYLGGNTTYATYMGMPMDEIIGKTDYDLYPKKQADIHRQYDMASLENHGIHRNEEWITYPDGRKTLVDVLKTPYKDHQGNVIGILGIARDITELKKTEEQLLDFNSLLEIKNLELEQAMQTAHTANEAKSRYLAHMNHEMRTPLNGFIGFLQLMEGTDMTEEQKEFMGHMKHSASHMLSIINNVLDYARIEAGEIRLEEQPFYPEKEIKMATAPLIALAQEKELPLHLDLPKNLPRQVRGDPQRLRQIILNIGGNAIKFTHRGKVSLSISCLKSSEDHHLLQLVVEDTGPGMTEETLSKLFQPFYQADDGSSRQSSGTGLGLPITKELVELMNGTIQVTSTPGKGTRVETVLKVGALSS</sequence>
<accession>A0A1I3BYZ4</accession>
<dbReference type="Gene3D" id="3.30.565.10">
    <property type="entry name" value="Histidine kinase-like ATPase, C-terminal domain"/>
    <property type="match status" value="1"/>
</dbReference>
<dbReference type="CDD" id="cd00082">
    <property type="entry name" value="HisKA"/>
    <property type="match status" value="1"/>
</dbReference>
<dbReference type="SMART" id="SM00091">
    <property type="entry name" value="PAS"/>
    <property type="match status" value="2"/>
</dbReference>
<dbReference type="Gene3D" id="1.10.287.130">
    <property type="match status" value="1"/>
</dbReference>
<evidence type="ECO:0000256" key="7">
    <source>
        <dbReference type="ARBA" id="ARBA00023012"/>
    </source>
</evidence>
<evidence type="ECO:0000259" key="9">
    <source>
        <dbReference type="PROSITE" id="PS50109"/>
    </source>
</evidence>
<dbReference type="SMART" id="SM00388">
    <property type="entry name" value="HisKA"/>
    <property type="match status" value="1"/>
</dbReference>
<evidence type="ECO:0000256" key="3">
    <source>
        <dbReference type="ARBA" id="ARBA00012438"/>
    </source>
</evidence>
<dbReference type="InterPro" id="IPR013655">
    <property type="entry name" value="PAS_fold_3"/>
</dbReference>
<reference evidence="13" key="1">
    <citation type="submission" date="2016-10" db="EMBL/GenBank/DDBJ databases">
        <authorList>
            <person name="Varghese N."/>
            <person name="Submissions S."/>
        </authorList>
    </citation>
    <scope>NUCLEOTIDE SEQUENCE [LARGE SCALE GENOMIC DNA]</scope>
    <source>
        <strain evidence="13">Z-7934</strain>
    </source>
</reference>
<dbReference type="Pfam" id="PF08448">
    <property type="entry name" value="PAS_4"/>
    <property type="match status" value="1"/>
</dbReference>
<dbReference type="Proteomes" id="UP000199287">
    <property type="component" value="Unassembled WGS sequence"/>
</dbReference>
<dbReference type="Pfam" id="PF00512">
    <property type="entry name" value="HisKA"/>
    <property type="match status" value="1"/>
</dbReference>
<evidence type="ECO:0000259" key="11">
    <source>
        <dbReference type="PROSITE" id="PS50113"/>
    </source>
</evidence>
<dbReference type="InterPro" id="IPR035965">
    <property type="entry name" value="PAS-like_dom_sf"/>
</dbReference>